<feature type="coiled-coil region" evidence="9">
    <location>
        <begin position="544"/>
        <end position="588"/>
    </location>
</feature>
<dbReference type="PROSITE" id="PS50097">
    <property type="entry name" value="BTB"/>
    <property type="match status" value="1"/>
</dbReference>
<dbReference type="EMBL" id="GDIP01210612">
    <property type="protein sequence ID" value="JAJ12790.1"/>
    <property type="molecule type" value="Transcribed_RNA"/>
</dbReference>
<name>A0A0N8A515_9CRUS</name>
<feature type="domain" description="C2H2-type" evidence="12">
    <location>
        <begin position="948"/>
        <end position="975"/>
    </location>
</feature>
<protein>
    <submittedName>
        <fullName evidence="13">Zinc finger protein</fullName>
    </submittedName>
</protein>
<evidence type="ECO:0000256" key="1">
    <source>
        <dbReference type="ARBA" id="ARBA00004123"/>
    </source>
</evidence>
<evidence type="ECO:0000256" key="4">
    <source>
        <dbReference type="ARBA" id="ARBA00022771"/>
    </source>
</evidence>
<dbReference type="AlphaFoldDB" id="A0A0N8A515"/>
<keyword evidence="9" id="KW-0175">Coiled coil</keyword>
<dbReference type="FunFam" id="3.30.160.60:FF:001465">
    <property type="entry name" value="Zinc finger protein 560"/>
    <property type="match status" value="1"/>
</dbReference>
<evidence type="ECO:0000256" key="9">
    <source>
        <dbReference type="SAM" id="Coils"/>
    </source>
</evidence>
<feature type="domain" description="C2H2-type" evidence="12">
    <location>
        <begin position="976"/>
        <end position="1003"/>
    </location>
</feature>
<feature type="domain" description="BTB" evidence="11">
    <location>
        <begin position="33"/>
        <end position="112"/>
    </location>
</feature>
<evidence type="ECO:0000259" key="11">
    <source>
        <dbReference type="PROSITE" id="PS50097"/>
    </source>
</evidence>
<evidence type="ECO:0000256" key="7">
    <source>
        <dbReference type="ARBA" id="ARBA00023242"/>
    </source>
</evidence>
<feature type="domain" description="C2H2-type" evidence="12">
    <location>
        <begin position="791"/>
        <end position="818"/>
    </location>
</feature>
<dbReference type="GO" id="GO:0043565">
    <property type="term" value="F:sequence-specific DNA binding"/>
    <property type="evidence" value="ECO:0007669"/>
    <property type="project" value="TreeGrafter"/>
</dbReference>
<dbReference type="SUPFAM" id="SSF54695">
    <property type="entry name" value="POZ domain"/>
    <property type="match status" value="1"/>
</dbReference>
<dbReference type="InterPro" id="IPR036236">
    <property type="entry name" value="Znf_C2H2_sf"/>
</dbReference>
<feature type="domain" description="C2H2-type" evidence="12">
    <location>
        <begin position="848"/>
        <end position="875"/>
    </location>
</feature>
<dbReference type="EMBL" id="GDIP01221068">
    <property type="protein sequence ID" value="JAJ02334.1"/>
    <property type="molecule type" value="Transcribed_RNA"/>
</dbReference>
<dbReference type="Pfam" id="PF13912">
    <property type="entry name" value="zf-C2H2_6"/>
    <property type="match status" value="1"/>
</dbReference>
<dbReference type="FunFam" id="3.30.160.60:FF:000446">
    <property type="entry name" value="Zinc finger protein"/>
    <property type="match status" value="1"/>
</dbReference>
<feature type="region of interest" description="Disordered" evidence="10">
    <location>
        <begin position="237"/>
        <end position="263"/>
    </location>
</feature>
<dbReference type="Pfam" id="PF00096">
    <property type="entry name" value="zf-C2H2"/>
    <property type="match status" value="7"/>
</dbReference>
<feature type="compositionally biased region" description="Basic and acidic residues" evidence="10">
    <location>
        <begin position="604"/>
        <end position="623"/>
    </location>
</feature>
<dbReference type="GO" id="GO:0000122">
    <property type="term" value="P:negative regulation of transcription by RNA polymerase II"/>
    <property type="evidence" value="ECO:0007669"/>
    <property type="project" value="UniProtKB-ARBA"/>
</dbReference>
<dbReference type="FunFam" id="3.30.160.60:FF:002169">
    <property type="entry name" value="Zgc:174573"/>
    <property type="match status" value="1"/>
</dbReference>
<reference evidence="13" key="2">
    <citation type="submission" date="2015-10" db="EMBL/GenBank/DDBJ databases">
        <authorList>
            <person name="Gilbert D.G."/>
        </authorList>
    </citation>
    <scope>NUCLEOTIDE SEQUENCE</scope>
</reference>
<dbReference type="Gene3D" id="3.30.160.60">
    <property type="entry name" value="Classic Zinc Finger"/>
    <property type="match status" value="9"/>
</dbReference>
<dbReference type="SUPFAM" id="SSF57667">
    <property type="entry name" value="beta-beta-alpha zinc fingers"/>
    <property type="match status" value="7"/>
</dbReference>
<keyword evidence="4 8" id="KW-0863">Zinc-finger</keyword>
<sequence length="1035" mass="118567">MENRIKRVRIVGKGHASCFERLLLEWYRRESFVDVILTCVGSPENHLSDEAVARHIPANRSVLAAASPVFAAMFCENPLVEEDVRISVVGYSYTSIRSIIEYIYTGSLEFSDCDKEQIKEILRDFLIPIPNTKKISKNQEKETVTDDETCESIVESRSQIITETGAENRRNTTYDTNTGIRNEEAEEHGIHIVSSVSLSSMGDVQIIPPTKTYRANKMRPLAPKAFTRAVKNPELASAYSRKNALRPRNKVNPHDAEESPPVLGNITTRVCDFQKLPTALESTIQKPLNAHINPRNCNLPLSEPVINQVEATTTPQLNVIRIFNRMVEAPHSSKKQTTMESLPIPFCQFGLSKSFDEKTVIQSESVLVPPVKVDIPIMKNGRCIFTVTEEMARASYYRNVISALYDVPGTYTLYRERPTPNIDTIPFYELAKFQVSKTHIFVPSYLEKKPLFTYQDRPSTRAQRQSQTSISLSGFRIESVHQVNGKVHICTLGEPLVNQASETLFEDYPLSYLNPDQVVSRLSLEHNYSFGETPLPTDSECSNRSELAKDLEDYKSAIQLAINQQRRKNRLRHRIQSYSKEVSTLKRRAVELLDICHLMQDEAHEMDPDYQRSNKKTTSERSKIGQSNDADEKVPCTVCNKLIKKTWLKQHMVILHTEERNHLCDECGRTFVIKAQLRAHQLRQHKAVPGNHLCEQCGRSFRFARYLNRHMSLHSSEKPHVCRYCDKAFRLKPVLIKHIRTHTGEKPYKCTVCGRCFRQRTTYATHLKMHEKRQMAGVREGNTGLGQLPRLKCDFCSMTFKLDLFLMLHRAKHTGETPALPCPTCKDTFPSIKELTLHRKSQHPESVYACQICPKVFTNKANFDFHVHKHSNPDAVKKKYPKVDPVDTGPCTCDFCDKVFKSRSARDYHIKGIHLGDKSLKCQYCDKTFSHKPSLEQHMRTHTGERPFKCDQCPSSFKQQQHLTAHMVVHTGERPFSCDHCDKTFPHKTSLYAHLRIHTGKRLMCTHCRKVLPSLAQLMRHEENCSLNTNESSVE</sequence>
<evidence type="ECO:0000256" key="5">
    <source>
        <dbReference type="ARBA" id="ARBA00022833"/>
    </source>
</evidence>
<keyword evidence="7" id="KW-0539">Nucleus</keyword>
<evidence type="ECO:0000256" key="6">
    <source>
        <dbReference type="ARBA" id="ARBA00023125"/>
    </source>
</evidence>
<feature type="region of interest" description="Disordered" evidence="10">
    <location>
        <begin position="604"/>
        <end position="630"/>
    </location>
</feature>
<dbReference type="GO" id="GO:0000981">
    <property type="term" value="F:DNA-binding transcription factor activity, RNA polymerase II-specific"/>
    <property type="evidence" value="ECO:0007669"/>
    <property type="project" value="TreeGrafter"/>
</dbReference>
<dbReference type="FunFam" id="3.30.160.60:FF:000702">
    <property type="entry name" value="Transcription factor E4F1 isoform 1"/>
    <property type="match status" value="1"/>
</dbReference>
<dbReference type="EMBL" id="GDIP01211667">
    <property type="protein sequence ID" value="JAJ11735.1"/>
    <property type="molecule type" value="Transcribed_RNA"/>
</dbReference>
<organism evidence="13">
    <name type="scientific">Daphnia magna</name>
    <dbReference type="NCBI Taxonomy" id="35525"/>
    <lineage>
        <taxon>Eukaryota</taxon>
        <taxon>Metazoa</taxon>
        <taxon>Ecdysozoa</taxon>
        <taxon>Arthropoda</taxon>
        <taxon>Crustacea</taxon>
        <taxon>Branchiopoda</taxon>
        <taxon>Diplostraca</taxon>
        <taxon>Cladocera</taxon>
        <taxon>Anomopoda</taxon>
        <taxon>Daphniidae</taxon>
        <taxon>Daphnia</taxon>
    </lineage>
</organism>
<dbReference type="SMART" id="SM00355">
    <property type="entry name" value="ZnF_C2H2"/>
    <property type="match status" value="13"/>
</dbReference>
<dbReference type="GO" id="GO:0005634">
    <property type="term" value="C:nucleus"/>
    <property type="evidence" value="ECO:0007669"/>
    <property type="project" value="UniProtKB-SubCell"/>
</dbReference>
<dbReference type="InterPro" id="IPR013087">
    <property type="entry name" value="Znf_C2H2_type"/>
</dbReference>
<dbReference type="PANTHER" id="PTHR24408">
    <property type="entry name" value="ZINC FINGER PROTEIN"/>
    <property type="match status" value="1"/>
</dbReference>
<feature type="domain" description="C2H2-type" evidence="12">
    <location>
        <begin position="748"/>
        <end position="775"/>
    </location>
</feature>
<comment type="subcellular location">
    <subcellularLocation>
        <location evidence="1">Nucleus</location>
    </subcellularLocation>
</comment>
<reference evidence="13" key="1">
    <citation type="submission" date="2015-10" db="EMBL/GenBank/DDBJ databases">
        <title>Daphnia magna gene sets from two clonal populations assembled and annotated with EvidentialGene.</title>
        <authorList>
            <person name="Gilbert D."/>
            <person name="Podicheti R."/>
            <person name="Orsini L."/>
            <person name="Colbourne J."/>
            <person name="Pfrender M."/>
        </authorList>
    </citation>
    <scope>NUCLEOTIDE SEQUENCE</scope>
</reference>
<dbReference type="InterPro" id="IPR000210">
    <property type="entry name" value="BTB/POZ_dom"/>
</dbReference>
<dbReference type="SMART" id="SM00225">
    <property type="entry name" value="BTB"/>
    <property type="match status" value="1"/>
</dbReference>
<keyword evidence="3" id="KW-0677">Repeat</keyword>
<keyword evidence="6" id="KW-0238">DNA-binding</keyword>
<dbReference type="Gene3D" id="3.30.710.10">
    <property type="entry name" value="Potassium Channel Kv1.1, Chain A"/>
    <property type="match status" value="1"/>
</dbReference>
<proteinExistence type="predicted"/>
<dbReference type="InterPro" id="IPR011333">
    <property type="entry name" value="SKP1/BTB/POZ_sf"/>
</dbReference>
<feature type="domain" description="C2H2-type" evidence="12">
    <location>
        <begin position="662"/>
        <end position="685"/>
    </location>
</feature>
<dbReference type="EMBL" id="GDIP01210614">
    <property type="protein sequence ID" value="JAJ12788.1"/>
    <property type="molecule type" value="Transcribed_RNA"/>
</dbReference>
<keyword evidence="5" id="KW-0862">Zinc</keyword>
<feature type="domain" description="C2H2-type" evidence="12">
    <location>
        <begin position="692"/>
        <end position="719"/>
    </location>
</feature>
<feature type="domain" description="C2H2-type" evidence="12">
    <location>
        <begin position="891"/>
        <end position="919"/>
    </location>
</feature>
<dbReference type="Pfam" id="PF00651">
    <property type="entry name" value="BTB"/>
    <property type="match status" value="1"/>
</dbReference>
<dbReference type="PROSITE" id="PS00028">
    <property type="entry name" value="ZINC_FINGER_C2H2_1"/>
    <property type="match status" value="11"/>
</dbReference>
<evidence type="ECO:0000256" key="2">
    <source>
        <dbReference type="ARBA" id="ARBA00022723"/>
    </source>
</evidence>
<dbReference type="EMBL" id="GDIP01211665">
    <property type="protein sequence ID" value="JAJ11737.1"/>
    <property type="molecule type" value="Transcribed_RNA"/>
</dbReference>
<evidence type="ECO:0000256" key="3">
    <source>
        <dbReference type="ARBA" id="ARBA00022737"/>
    </source>
</evidence>
<dbReference type="OrthoDB" id="642193at2759"/>
<evidence type="ECO:0000256" key="10">
    <source>
        <dbReference type="SAM" id="MobiDB-lite"/>
    </source>
</evidence>
<keyword evidence="2" id="KW-0479">Metal-binding</keyword>
<evidence type="ECO:0000259" key="12">
    <source>
        <dbReference type="PROSITE" id="PS50157"/>
    </source>
</evidence>
<evidence type="ECO:0000256" key="8">
    <source>
        <dbReference type="PROSITE-ProRule" id="PRU00042"/>
    </source>
</evidence>
<feature type="domain" description="C2H2-type" evidence="12">
    <location>
        <begin position="720"/>
        <end position="747"/>
    </location>
</feature>
<accession>A0A0N8A515</accession>
<evidence type="ECO:0000313" key="13">
    <source>
        <dbReference type="EMBL" id="JAJ11737.1"/>
    </source>
</evidence>
<dbReference type="FunFam" id="3.30.160.60:FF:000710">
    <property type="entry name" value="Zinc finger protein 768"/>
    <property type="match status" value="1"/>
</dbReference>
<dbReference type="PANTHER" id="PTHR24408:SF58">
    <property type="entry name" value="TRANSCRIPTION FACTOR (TFIIIA), PUTATIVE (AFU_ORTHOLOGUE AFUA_1G05150)-RELATED"/>
    <property type="match status" value="1"/>
</dbReference>
<dbReference type="GO" id="GO:0008270">
    <property type="term" value="F:zinc ion binding"/>
    <property type="evidence" value="ECO:0007669"/>
    <property type="project" value="UniProtKB-KW"/>
</dbReference>
<dbReference type="PROSITE" id="PS50157">
    <property type="entry name" value="ZINC_FINGER_C2H2_2"/>
    <property type="match status" value="10"/>
</dbReference>
<feature type="domain" description="C2H2-type" evidence="12">
    <location>
        <begin position="920"/>
        <end position="947"/>
    </location>
</feature>
<dbReference type="CDD" id="cd18315">
    <property type="entry name" value="BTB_POZ_BAB-like"/>
    <property type="match status" value="1"/>
</dbReference>